<dbReference type="AlphaFoldDB" id="A0A6J6IC26"/>
<name>A0A6J6IC26_9ZZZZ</name>
<sequence>MQDQRKFVDISSISSIDNRFCIDVAHMRYFSLQATTEGFFAATHNDVGLNSSRTKFGHTVLSGLRLLLTTRPNKGHQSDMEITHIVASGFIAKLANRLEERQNLNVAYRATHFGNHDVCIFSSYTTNPPFDFVGDVRNNLHSLSEIVATALCGQHSLINRTSCRIGTARQVLVDKSLVVTQVEVSFSAIIGHKYFSVFKRIHGAGVNIDVGIKLLHRDP</sequence>
<dbReference type="AntiFam" id="ANF00280">
    <property type="entry name" value="Spurious ORF (shadow ORF of PyrG)"/>
</dbReference>
<gene>
    <name evidence="1" type="ORF">UFOPK1889_00971</name>
</gene>
<reference evidence="1" key="1">
    <citation type="submission" date="2020-05" db="EMBL/GenBank/DDBJ databases">
        <authorList>
            <person name="Chiriac C."/>
            <person name="Salcher M."/>
            <person name="Ghai R."/>
            <person name="Kavagutti S V."/>
        </authorList>
    </citation>
    <scope>NUCLEOTIDE SEQUENCE</scope>
</reference>
<protein>
    <submittedName>
        <fullName evidence="1">Unannotated protein</fullName>
    </submittedName>
</protein>
<organism evidence="1">
    <name type="scientific">freshwater metagenome</name>
    <dbReference type="NCBI Taxonomy" id="449393"/>
    <lineage>
        <taxon>unclassified sequences</taxon>
        <taxon>metagenomes</taxon>
        <taxon>ecological metagenomes</taxon>
    </lineage>
</organism>
<evidence type="ECO:0000313" key="1">
    <source>
        <dbReference type="EMBL" id="CAB4622013.1"/>
    </source>
</evidence>
<proteinExistence type="predicted"/>
<accession>A0A6J6IC26</accession>
<dbReference type="EMBL" id="CAEZUZ010000178">
    <property type="protein sequence ID" value="CAB4622013.1"/>
    <property type="molecule type" value="Genomic_DNA"/>
</dbReference>